<sequence length="100" mass="11160">MLMLKVDANVMHDGITSVQPIIKLWYNIIPKGPGKVYTIIAMPDTLDNLHQPDDGGTEVVEFEEVHETAESIRSQWERMIEIYLQKYGLGNSATADVGTA</sequence>
<keyword evidence="2" id="KW-1185">Reference proteome</keyword>
<reference evidence="1" key="1">
    <citation type="submission" date="2020-06" db="EMBL/GenBank/DDBJ databases">
        <title>Draft genome of Bugula neritina, a colonial animal packing powerful symbionts and potential medicines.</title>
        <authorList>
            <person name="Rayko M."/>
        </authorList>
    </citation>
    <scope>NUCLEOTIDE SEQUENCE [LARGE SCALE GENOMIC DNA]</scope>
    <source>
        <strain evidence="1">Kwan_BN1</strain>
    </source>
</reference>
<dbReference type="EMBL" id="VXIV02001955">
    <property type="protein sequence ID" value="KAF6028374.1"/>
    <property type="molecule type" value="Genomic_DNA"/>
</dbReference>
<gene>
    <name evidence="1" type="ORF">EB796_013314</name>
</gene>
<evidence type="ECO:0000313" key="2">
    <source>
        <dbReference type="Proteomes" id="UP000593567"/>
    </source>
</evidence>
<accession>A0A7J7JRU3</accession>
<evidence type="ECO:0000313" key="1">
    <source>
        <dbReference type="EMBL" id="KAF6028374.1"/>
    </source>
</evidence>
<comment type="caution">
    <text evidence="1">The sequence shown here is derived from an EMBL/GenBank/DDBJ whole genome shotgun (WGS) entry which is preliminary data.</text>
</comment>
<name>A0A7J7JRU3_BUGNE</name>
<protein>
    <submittedName>
        <fullName evidence="1">Uncharacterized protein</fullName>
    </submittedName>
</protein>
<dbReference type="Proteomes" id="UP000593567">
    <property type="component" value="Unassembled WGS sequence"/>
</dbReference>
<dbReference type="AlphaFoldDB" id="A0A7J7JRU3"/>
<proteinExistence type="predicted"/>
<organism evidence="1 2">
    <name type="scientific">Bugula neritina</name>
    <name type="common">Brown bryozoan</name>
    <name type="synonym">Sertularia neritina</name>
    <dbReference type="NCBI Taxonomy" id="10212"/>
    <lineage>
        <taxon>Eukaryota</taxon>
        <taxon>Metazoa</taxon>
        <taxon>Spiralia</taxon>
        <taxon>Lophotrochozoa</taxon>
        <taxon>Bryozoa</taxon>
        <taxon>Gymnolaemata</taxon>
        <taxon>Cheilostomatida</taxon>
        <taxon>Flustrina</taxon>
        <taxon>Buguloidea</taxon>
        <taxon>Bugulidae</taxon>
        <taxon>Bugula</taxon>
    </lineage>
</organism>